<evidence type="ECO:0000313" key="1">
    <source>
        <dbReference type="EMBL" id="STS91227.1"/>
    </source>
</evidence>
<comment type="caution">
    <text evidence="1">The sequence shown here is derived from an EMBL/GenBank/DDBJ whole genome shotgun (WGS) entry which is preliminary data.</text>
</comment>
<protein>
    <submittedName>
        <fullName evidence="1">Putative cytosine deaminase</fullName>
    </submittedName>
</protein>
<organism evidence="1 2">
    <name type="scientific">Klebsiella variicola</name>
    <dbReference type="NCBI Taxonomy" id="244366"/>
    <lineage>
        <taxon>Bacteria</taxon>
        <taxon>Pseudomonadati</taxon>
        <taxon>Pseudomonadota</taxon>
        <taxon>Gammaproteobacteria</taxon>
        <taxon>Enterobacterales</taxon>
        <taxon>Enterobacteriaceae</taxon>
        <taxon>Klebsiella/Raoultella group</taxon>
        <taxon>Klebsiella</taxon>
        <taxon>Klebsiella pneumoniae complex</taxon>
    </lineage>
</organism>
<proteinExistence type="predicted"/>
<reference evidence="1 2" key="1">
    <citation type="submission" date="2018-06" db="EMBL/GenBank/DDBJ databases">
        <authorList>
            <consortium name="Pathogen Informatics"/>
            <person name="Doyle S."/>
        </authorList>
    </citation>
    <scope>NUCLEOTIDE SEQUENCE [LARGE SCALE GENOMIC DNA]</scope>
    <source>
        <strain evidence="1 2">NCTC9177</strain>
    </source>
</reference>
<dbReference type="AlphaFoldDB" id="A0A7H4MLM7"/>
<gene>
    <name evidence="1" type="ORF">NCTC9177_05133</name>
</gene>
<dbReference type="Proteomes" id="UP000254545">
    <property type="component" value="Unassembled WGS sequence"/>
</dbReference>
<evidence type="ECO:0000313" key="2">
    <source>
        <dbReference type="Proteomes" id="UP000254545"/>
    </source>
</evidence>
<dbReference type="EMBL" id="UGKR01000003">
    <property type="protein sequence ID" value="STS91227.1"/>
    <property type="molecule type" value="Genomic_DNA"/>
</dbReference>
<name>A0A7H4MLM7_KLEVA</name>
<accession>A0A7H4MLM7</accession>
<sequence length="66" mass="7054">MTFPSSSAPLAGISRARLPAWALPDGWPTRANGEPVLADLAFRDGRIAALTPTDQPTPGLWTWRGP</sequence>